<evidence type="ECO:0000313" key="3">
    <source>
        <dbReference type="EMBL" id="KAF8004271.1"/>
    </source>
</evidence>
<comment type="caution">
    <text evidence="3">The sequence shown here is derived from an EMBL/GenBank/DDBJ whole genome shotgun (WGS) entry which is preliminary data.</text>
</comment>
<protein>
    <recommendedName>
        <fullName evidence="2">Kinetochore protein Sos7 coiled-coil domain-containing protein</fullName>
    </recommendedName>
</protein>
<dbReference type="PANTHER" id="PTHR37329:SF1">
    <property type="entry name" value="KINETOCHORE PROTEIN SOS7"/>
    <property type="match status" value="1"/>
</dbReference>
<dbReference type="Proteomes" id="UP000649328">
    <property type="component" value="Unassembled WGS sequence"/>
</dbReference>
<gene>
    <name evidence="3" type="ORF">HF325_001719</name>
</gene>
<dbReference type="OrthoDB" id="18959at2759"/>
<evidence type="ECO:0000256" key="1">
    <source>
        <dbReference type="SAM" id="Coils"/>
    </source>
</evidence>
<dbReference type="InterPro" id="IPR037475">
    <property type="entry name" value="Sos7"/>
</dbReference>
<dbReference type="GO" id="GO:0000776">
    <property type="term" value="C:kinetochore"/>
    <property type="evidence" value="ECO:0007669"/>
    <property type="project" value="InterPro"/>
</dbReference>
<sequence>MDNQNEDISLFQAEEIFKNAINASLLGILDPTTINGEIASLKEFCSKLKFQYLEQESRDKFLRLLFLNSIDSVSRKDLDALFITTTESKKELKLLKQELERLLESSEATANQVIQLNEKWKRADRKSMLQLKS</sequence>
<dbReference type="Pfam" id="PF20882">
    <property type="entry name" value="Sos7"/>
    <property type="match status" value="1"/>
</dbReference>
<dbReference type="GO" id="GO:0034501">
    <property type="term" value="P:protein localization to kinetochore"/>
    <property type="evidence" value="ECO:0007669"/>
    <property type="project" value="InterPro"/>
</dbReference>
<keyword evidence="4" id="KW-1185">Reference proteome</keyword>
<feature type="domain" description="Kinetochore protein Sos7 coiled-coil" evidence="2">
    <location>
        <begin position="43"/>
        <end position="115"/>
    </location>
</feature>
<organism evidence="3 4">
    <name type="scientific">Metschnikowia pulcherrima</name>
    <dbReference type="NCBI Taxonomy" id="27326"/>
    <lineage>
        <taxon>Eukaryota</taxon>
        <taxon>Fungi</taxon>
        <taxon>Dikarya</taxon>
        <taxon>Ascomycota</taxon>
        <taxon>Saccharomycotina</taxon>
        <taxon>Pichiomycetes</taxon>
        <taxon>Metschnikowiaceae</taxon>
        <taxon>Metschnikowia</taxon>
    </lineage>
</organism>
<dbReference type="EMBL" id="JACBPP010000002">
    <property type="protein sequence ID" value="KAF8004271.1"/>
    <property type="molecule type" value="Genomic_DNA"/>
</dbReference>
<evidence type="ECO:0000313" key="4">
    <source>
        <dbReference type="Proteomes" id="UP000649328"/>
    </source>
</evidence>
<dbReference type="AlphaFoldDB" id="A0A8H7LBT0"/>
<reference evidence="3" key="1">
    <citation type="submission" date="2020-10" db="EMBL/GenBank/DDBJ databases">
        <title>The Whole-Genome Sequence of Metschnikowia persimmonesis, a Novel Endophytic Yeast Species Isolated from Medicinal Plant Diospyros kaki Thumb.</title>
        <authorList>
            <person name="Rahmat E."/>
            <person name="Kang Y."/>
        </authorList>
    </citation>
    <scope>NUCLEOTIDE SEQUENCE</scope>
    <source>
        <strain evidence="3">KIOM G15050</strain>
    </source>
</reference>
<feature type="coiled-coil region" evidence="1">
    <location>
        <begin position="85"/>
        <end position="119"/>
    </location>
</feature>
<dbReference type="PANTHER" id="PTHR37329">
    <property type="entry name" value="KINETOCHORE PROTEIN SOS7"/>
    <property type="match status" value="1"/>
</dbReference>
<dbReference type="InterPro" id="IPR048781">
    <property type="entry name" value="Sos7_CC"/>
</dbReference>
<name>A0A8H7LBT0_9ASCO</name>
<keyword evidence="1" id="KW-0175">Coiled coil</keyword>
<dbReference type="GO" id="GO:0051315">
    <property type="term" value="P:attachment of mitotic spindle microtubules to kinetochore"/>
    <property type="evidence" value="ECO:0007669"/>
    <property type="project" value="TreeGrafter"/>
</dbReference>
<proteinExistence type="predicted"/>
<evidence type="ECO:0000259" key="2">
    <source>
        <dbReference type="Pfam" id="PF20882"/>
    </source>
</evidence>
<accession>A0A8H7LBT0</accession>